<keyword evidence="1" id="KW-0808">Transferase</keyword>
<keyword evidence="2" id="KW-1185">Reference proteome</keyword>
<accession>A0A6M6JD54</accession>
<dbReference type="RefSeq" id="WP_172154137.1">
    <property type="nucleotide sequence ID" value="NZ_CP053564.1"/>
</dbReference>
<proteinExistence type="predicted"/>
<sequence length="320" mass="34256">MSSRVRIVYRSAESENTKPRPPYYSKTLALVSLLRAVEPLGDDAEIVFVNDGDVPADRLALMEAHGTVRRIEGGSNRATFRAVVAHEAALAGDPDDLVWFAEDDYLYSPDALTSLRAAADAFPDTAYFAMYGSGSLDLDASGAHAVRRDLPGTDGLPDAPRHGAAAWFRAHSTTSTFGVRRSALRQDATLLRRMPYTGGAWDRATCLALQGFRPFTAADLLPDADGGALRGAVRGVVRAAVGALVRRPSRHRVLLGSDPELVWHMEVHDYDERGRPSTATSAVDWTAVAVDTMFWAADRGIPVPTGTAVATGHRGSGSAA</sequence>
<dbReference type="GO" id="GO:0016740">
    <property type="term" value="F:transferase activity"/>
    <property type="evidence" value="ECO:0007669"/>
    <property type="project" value="UniProtKB-KW"/>
</dbReference>
<organism evidence="1 2">
    <name type="scientific">Pseudonocardia broussonetiae</name>
    <dbReference type="NCBI Taxonomy" id="2736640"/>
    <lineage>
        <taxon>Bacteria</taxon>
        <taxon>Bacillati</taxon>
        <taxon>Actinomycetota</taxon>
        <taxon>Actinomycetes</taxon>
        <taxon>Pseudonocardiales</taxon>
        <taxon>Pseudonocardiaceae</taxon>
        <taxon>Pseudonocardia</taxon>
    </lineage>
</organism>
<name>A0A6M6JD54_9PSEU</name>
<dbReference type="Proteomes" id="UP000505377">
    <property type="component" value="Chromosome"/>
</dbReference>
<dbReference type="InterPro" id="IPR029044">
    <property type="entry name" value="Nucleotide-diphossugar_trans"/>
</dbReference>
<protein>
    <submittedName>
        <fullName evidence="1">Glycosyltransferase</fullName>
    </submittedName>
</protein>
<dbReference type="SUPFAM" id="SSF53448">
    <property type="entry name" value="Nucleotide-diphospho-sugar transferases"/>
    <property type="match status" value="1"/>
</dbReference>
<dbReference type="EMBL" id="CP053564">
    <property type="protein sequence ID" value="QJY44762.1"/>
    <property type="molecule type" value="Genomic_DNA"/>
</dbReference>
<reference evidence="1 2" key="1">
    <citation type="submission" date="2020-05" db="EMBL/GenBank/DDBJ databases">
        <authorList>
            <person name="Mo P."/>
        </authorList>
    </citation>
    <scope>NUCLEOTIDE SEQUENCE [LARGE SCALE GENOMIC DNA]</scope>
    <source>
        <strain evidence="1 2">Gen01</strain>
    </source>
</reference>
<gene>
    <name evidence="1" type="ORF">HOP40_02010</name>
</gene>
<dbReference type="KEGG" id="pbro:HOP40_02010"/>
<evidence type="ECO:0000313" key="2">
    <source>
        <dbReference type="Proteomes" id="UP000505377"/>
    </source>
</evidence>
<evidence type="ECO:0000313" key="1">
    <source>
        <dbReference type="EMBL" id="QJY44762.1"/>
    </source>
</evidence>
<dbReference type="AlphaFoldDB" id="A0A6M6JD54"/>